<feature type="binding site" evidence="6">
    <location>
        <position position="172"/>
    </location>
    <ligand>
        <name>S-adenosyl-L-methionine</name>
        <dbReference type="ChEBI" id="CHEBI:59789"/>
    </ligand>
</feature>
<keyword evidence="8" id="KW-1185">Reference proteome</keyword>
<evidence type="ECO:0000256" key="5">
    <source>
        <dbReference type="ARBA" id="ARBA00022691"/>
    </source>
</evidence>
<proteinExistence type="inferred from homology"/>
<comment type="subcellular location">
    <subcellularLocation>
        <location evidence="6">Cytoplasm</location>
    </subcellularLocation>
</comment>
<dbReference type="PIRSF" id="PIRSF000401">
    <property type="entry name" value="RPL11_MTase"/>
    <property type="match status" value="1"/>
</dbReference>
<dbReference type="RefSeq" id="WP_311659392.1">
    <property type="nucleotide sequence ID" value="NZ_JAVRHY010000010.1"/>
</dbReference>
<keyword evidence="7" id="KW-0687">Ribonucleoprotein</keyword>
<evidence type="ECO:0000256" key="1">
    <source>
        <dbReference type="ARBA" id="ARBA00009741"/>
    </source>
</evidence>
<name>A0ABU3BA20_9GAMM</name>
<dbReference type="Pfam" id="PF06325">
    <property type="entry name" value="PrmA"/>
    <property type="match status" value="1"/>
</dbReference>
<feature type="binding site" evidence="6">
    <location>
        <position position="151"/>
    </location>
    <ligand>
        <name>S-adenosyl-L-methionine</name>
        <dbReference type="ChEBI" id="CHEBI:59789"/>
    </ligand>
</feature>
<keyword evidence="7" id="KW-0689">Ribosomal protein</keyword>
<dbReference type="GO" id="GO:0008168">
    <property type="term" value="F:methyltransferase activity"/>
    <property type="evidence" value="ECO:0007669"/>
    <property type="project" value="UniProtKB-KW"/>
</dbReference>
<accession>A0ABU3BA20</accession>
<gene>
    <name evidence="6 7" type="primary">prmA</name>
    <name evidence="7" type="ORF">RM531_11395</name>
</gene>
<dbReference type="InterPro" id="IPR004498">
    <property type="entry name" value="Ribosomal_PrmA_MeTrfase"/>
</dbReference>
<dbReference type="InterPro" id="IPR029063">
    <property type="entry name" value="SAM-dependent_MTases_sf"/>
</dbReference>
<evidence type="ECO:0000313" key="8">
    <source>
        <dbReference type="Proteomes" id="UP001259982"/>
    </source>
</evidence>
<dbReference type="Proteomes" id="UP001259982">
    <property type="component" value="Unassembled WGS sequence"/>
</dbReference>
<feature type="binding site" evidence="6">
    <location>
        <position position="194"/>
    </location>
    <ligand>
        <name>S-adenosyl-L-methionine</name>
        <dbReference type="ChEBI" id="CHEBI:59789"/>
    </ligand>
</feature>
<dbReference type="HAMAP" id="MF_00735">
    <property type="entry name" value="Methyltr_PrmA"/>
    <property type="match status" value="1"/>
</dbReference>
<protein>
    <recommendedName>
        <fullName evidence="6">Ribosomal protein L11 methyltransferase</fullName>
        <shortName evidence="6">L11 Mtase</shortName>
        <ecNumber evidence="6">2.1.1.-</ecNumber>
    </recommendedName>
</protein>
<keyword evidence="4 6" id="KW-0808">Transferase</keyword>
<dbReference type="EMBL" id="JAVRHY010000010">
    <property type="protein sequence ID" value="MDT0619079.1"/>
    <property type="molecule type" value="Genomic_DNA"/>
</dbReference>
<reference evidence="7 8" key="1">
    <citation type="submission" date="2023-09" db="EMBL/GenBank/DDBJ databases">
        <authorList>
            <person name="Rey-Velasco X."/>
        </authorList>
    </citation>
    <scope>NUCLEOTIDE SEQUENCE [LARGE SCALE GENOMIC DNA]</scope>
    <source>
        <strain evidence="7 8">P385</strain>
    </source>
</reference>
<comment type="function">
    <text evidence="6">Methylates ribosomal protein L11.</text>
</comment>
<comment type="similarity">
    <text evidence="1 6">Belongs to the methyltransferase superfamily. PrmA family.</text>
</comment>
<feature type="binding site" evidence="6">
    <location>
        <position position="233"/>
    </location>
    <ligand>
        <name>S-adenosyl-L-methionine</name>
        <dbReference type="ChEBI" id="CHEBI:59789"/>
    </ligand>
</feature>
<evidence type="ECO:0000256" key="3">
    <source>
        <dbReference type="ARBA" id="ARBA00022603"/>
    </source>
</evidence>
<organism evidence="7 8">
    <name type="scientific">Spectribacter acetivorans</name>
    <dbReference type="NCBI Taxonomy" id="3075603"/>
    <lineage>
        <taxon>Bacteria</taxon>
        <taxon>Pseudomonadati</taxon>
        <taxon>Pseudomonadota</taxon>
        <taxon>Gammaproteobacteria</taxon>
        <taxon>Salinisphaerales</taxon>
        <taxon>Salinisphaeraceae</taxon>
        <taxon>Spectribacter</taxon>
    </lineage>
</organism>
<dbReference type="PANTHER" id="PTHR43648">
    <property type="entry name" value="ELECTRON TRANSFER FLAVOPROTEIN BETA SUBUNIT LYSINE METHYLTRANSFERASE"/>
    <property type="match status" value="1"/>
</dbReference>
<evidence type="ECO:0000256" key="2">
    <source>
        <dbReference type="ARBA" id="ARBA00022490"/>
    </source>
</evidence>
<evidence type="ECO:0000256" key="4">
    <source>
        <dbReference type="ARBA" id="ARBA00022679"/>
    </source>
</evidence>
<dbReference type="Gene3D" id="3.40.50.150">
    <property type="entry name" value="Vaccinia Virus protein VP39"/>
    <property type="match status" value="1"/>
</dbReference>
<sequence>MIGSAPAWLQIEASGASPALLEAVLEAEGAVAVTVSGSGDEMLVETAPGQSPAWTQAAVTGLFPGDRDPAELAAALRDALAPRSIDCRPALIEDRDWVRAWMQDYRPMRFGRRLWVCPHHAEVEADPDSVDQVVIRLDPGLAFGTGTHPTTALCLEWLDAHPPAGRRVLDYGCGSGVLALAAARLGATDVQAVDIDPQSLVATRDNARANQLEQRVKTGPVEAAEPADLVLANILASPLIELAPTLASLVHSGGGLSLSGLLAEQADAVQAAYAADFDFVGGAARDGWVRLDAVRH</sequence>
<dbReference type="InterPro" id="IPR050078">
    <property type="entry name" value="Ribosomal_L11_MeTrfase_PrmA"/>
</dbReference>
<comment type="caution">
    <text evidence="7">The sequence shown here is derived from an EMBL/GenBank/DDBJ whole genome shotgun (WGS) entry which is preliminary data.</text>
</comment>
<dbReference type="SUPFAM" id="SSF53335">
    <property type="entry name" value="S-adenosyl-L-methionine-dependent methyltransferases"/>
    <property type="match status" value="1"/>
</dbReference>
<evidence type="ECO:0000256" key="6">
    <source>
        <dbReference type="HAMAP-Rule" id="MF_00735"/>
    </source>
</evidence>
<evidence type="ECO:0000313" key="7">
    <source>
        <dbReference type="EMBL" id="MDT0619079.1"/>
    </source>
</evidence>
<dbReference type="PANTHER" id="PTHR43648:SF1">
    <property type="entry name" value="ELECTRON TRANSFER FLAVOPROTEIN BETA SUBUNIT LYSINE METHYLTRANSFERASE"/>
    <property type="match status" value="1"/>
</dbReference>
<keyword evidence="3 6" id="KW-0489">Methyltransferase</keyword>
<dbReference type="EC" id="2.1.1.-" evidence="6"/>
<keyword evidence="2 6" id="KW-0963">Cytoplasm</keyword>
<dbReference type="GO" id="GO:0032259">
    <property type="term" value="P:methylation"/>
    <property type="evidence" value="ECO:0007669"/>
    <property type="project" value="UniProtKB-KW"/>
</dbReference>
<dbReference type="GO" id="GO:0005840">
    <property type="term" value="C:ribosome"/>
    <property type="evidence" value="ECO:0007669"/>
    <property type="project" value="UniProtKB-KW"/>
</dbReference>
<dbReference type="NCBIfam" id="TIGR00406">
    <property type="entry name" value="prmA"/>
    <property type="match status" value="1"/>
</dbReference>
<keyword evidence="5 6" id="KW-0949">S-adenosyl-L-methionine</keyword>
<comment type="catalytic activity">
    <reaction evidence="6">
        <text>L-lysyl-[protein] + 3 S-adenosyl-L-methionine = N(6),N(6),N(6)-trimethyl-L-lysyl-[protein] + 3 S-adenosyl-L-homocysteine + 3 H(+)</text>
        <dbReference type="Rhea" id="RHEA:54192"/>
        <dbReference type="Rhea" id="RHEA-COMP:9752"/>
        <dbReference type="Rhea" id="RHEA-COMP:13826"/>
        <dbReference type="ChEBI" id="CHEBI:15378"/>
        <dbReference type="ChEBI" id="CHEBI:29969"/>
        <dbReference type="ChEBI" id="CHEBI:57856"/>
        <dbReference type="ChEBI" id="CHEBI:59789"/>
        <dbReference type="ChEBI" id="CHEBI:61961"/>
    </reaction>
</comment>